<evidence type="ECO:0000313" key="2">
    <source>
        <dbReference type="Proteomes" id="UP000240883"/>
    </source>
</evidence>
<dbReference type="Proteomes" id="UP000240883">
    <property type="component" value="Unassembled WGS sequence"/>
</dbReference>
<gene>
    <name evidence="1" type="ORF">BS50DRAFT_631372</name>
</gene>
<organism evidence="1 2">
    <name type="scientific">Corynespora cassiicola Philippines</name>
    <dbReference type="NCBI Taxonomy" id="1448308"/>
    <lineage>
        <taxon>Eukaryota</taxon>
        <taxon>Fungi</taxon>
        <taxon>Dikarya</taxon>
        <taxon>Ascomycota</taxon>
        <taxon>Pezizomycotina</taxon>
        <taxon>Dothideomycetes</taxon>
        <taxon>Pleosporomycetidae</taxon>
        <taxon>Pleosporales</taxon>
        <taxon>Corynesporascaceae</taxon>
        <taxon>Corynespora</taxon>
    </lineage>
</organism>
<dbReference type="Gene3D" id="3.30.70.100">
    <property type="match status" value="1"/>
</dbReference>
<evidence type="ECO:0000313" key="1">
    <source>
        <dbReference type="EMBL" id="PSN71416.1"/>
    </source>
</evidence>
<protein>
    <recommendedName>
        <fullName evidence="3">DUF1330 domain-containing protein</fullName>
    </recommendedName>
</protein>
<sequence>MEKATNLLDNIPADFPKDRPLIMTNFLRWNEQAKYPKGSSHSPCSGQEAWLQRYAKEIQRIAEGYGGLELVYLGVGASKIVGEEEEHWDAVALVKYPKGIETFRKTLASDDYAQTALEHRDAGLKDWKLIASTEMQLQFD</sequence>
<evidence type="ECO:0008006" key="3">
    <source>
        <dbReference type="Google" id="ProtNLM"/>
    </source>
</evidence>
<proteinExistence type="predicted"/>
<dbReference type="PANTHER" id="PTHR40257">
    <property type="match status" value="1"/>
</dbReference>
<dbReference type="AlphaFoldDB" id="A0A2T2P1M7"/>
<accession>A0A2T2P1M7</accession>
<keyword evidence="2" id="KW-1185">Reference proteome</keyword>
<name>A0A2T2P1M7_CORCC</name>
<dbReference type="PANTHER" id="PTHR40257:SF1">
    <property type="entry name" value="DUF1330 DOMAIN-CONTAINING PROTEIN"/>
    <property type="match status" value="1"/>
</dbReference>
<dbReference type="OrthoDB" id="3500395at2759"/>
<dbReference type="EMBL" id="KZ678131">
    <property type="protein sequence ID" value="PSN71416.1"/>
    <property type="molecule type" value="Genomic_DNA"/>
</dbReference>
<reference evidence="1 2" key="1">
    <citation type="journal article" date="2018" name="Front. Microbiol.">
        <title>Genome-Wide Analysis of Corynespora cassiicola Leaf Fall Disease Putative Effectors.</title>
        <authorList>
            <person name="Lopez D."/>
            <person name="Ribeiro S."/>
            <person name="Label P."/>
            <person name="Fumanal B."/>
            <person name="Venisse J.S."/>
            <person name="Kohler A."/>
            <person name="de Oliveira R.R."/>
            <person name="Labutti K."/>
            <person name="Lipzen A."/>
            <person name="Lail K."/>
            <person name="Bauer D."/>
            <person name="Ohm R.A."/>
            <person name="Barry K.W."/>
            <person name="Spatafora J."/>
            <person name="Grigoriev I.V."/>
            <person name="Martin F.M."/>
            <person name="Pujade-Renaud V."/>
        </authorList>
    </citation>
    <scope>NUCLEOTIDE SEQUENCE [LARGE SCALE GENOMIC DNA]</scope>
    <source>
        <strain evidence="1 2">Philippines</strain>
    </source>
</reference>